<comment type="caution">
    <text evidence="1">The sequence shown here is derived from an EMBL/GenBank/DDBJ whole genome shotgun (WGS) entry which is preliminary data.</text>
</comment>
<reference evidence="1 2" key="1">
    <citation type="submission" date="2019-03" db="EMBL/GenBank/DDBJ databases">
        <title>Genomic features of bacteria from cold environments.</title>
        <authorList>
            <person name="Shen L."/>
        </authorList>
    </citation>
    <scope>NUCLEOTIDE SEQUENCE [LARGE SCALE GENOMIC DNA]</scope>
    <source>
        <strain evidence="2">T3246-1</strain>
    </source>
</reference>
<dbReference type="EMBL" id="SMNA01000006">
    <property type="protein sequence ID" value="TDE92443.1"/>
    <property type="molecule type" value="Genomic_DNA"/>
</dbReference>
<sequence>MNALIDTVSLLTTSLEPVGVASYQVQPLQFSLTETDLPTEEVGADGHAVVIGWAGAAGTATVELDPVQLTVEGIGDRLFPGFPLGELPASVAAGQVVVTVSAGRRIRGLHLADLATDEAEPVPLTDESGLGAGRRLAVSARDPAGSGWLAPVVSAPEVGARGQVPATLTGGTFSGSVLRLPDVAGSQLRIGLVEGDTPGEFQAAPVTVGTVTGWAAPTPRDLELVGPDGTVLWAFPGELLPGTRVSADVTVGVAAALQTMHDGAAPLAGTLTLRAAHPCRLGLSLSQVTGALLRRIPGTLVADLEGEPVAVALPGEPAAATPTSVIGDLHVRYLGMRLADISDPLPPVGPTSGLVVRADPVHRVFPEAALRGESVTRIGLIGFCPEESALLVRLVPADLATTTGTSAPDRTIGRPAVVSVPPGERAAVVWVDLPEPVTVTEAVAVEVSAGQGRFHWAAAEHPLVRIVVVDPDPGNRPVVIGATDGTSNTLLTLTGPEVTVNRAVLPAAAFTGTGVVLASAVFARVEITDTELRHRQGV</sequence>
<gene>
    <name evidence="1" type="ORF">EXU48_12800</name>
</gene>
<name>A0ABY2E1E7_9MICO</name>
<protein>
    <submittedName>
        <fullName evidence="1">Uncharacterized protein</fullName>
    </submittedName>
</protein>
<accession>A0ABY2E1E7</accession>
<evidence type="ECO:0000313" key="2">
    <source>
        <dbReference type="Proteomes" id="UP000504882"/>
    </source>
</evidence>
<proteinExistence type="predicted"/>
<organism evidence="1 2">
    <name type="scientific">Occultella glacieicola</name>
    <dbReference type="NCBI Taxonomy" id="2518684"/>
    <lineage>
        <taxon>Bacteria</taxon>
        <taxon>Bacillati</taxon>
        <taxon>Actinomycetota</taxon>
        <taxon>Actinomycetes</taxon>
        <taxon>Micrococcales</taxon>
        <taxon>Ruaniaceae</taxon>
        <taxon>Occultella</taxon>
    </lineage>
</organism>
<keyword evidence="2" id="KW-1185">Reference proteome</keyword>
<dbReference type="Proteomes" id="UP000504882">
    <property type="component" value="Unassembled WGS sequence"/>
</dbReference>
<dbReference type="RefSeq" id="WP_133108073.1">
    <property type="nucleotide sequence ID" value="NZ_SMNA01000006.1"/>
</dbReference>
<evidence type="ECO:0000313" key="1">
    <source>
        <dbReference type="EMBL" id="TDE92443.1"/>
    </source>
</evidence>